<keyword evidence="1" id="KW-0175">Coiled coil</keyword>
<feature type="coiled-coil region" evidence="1">
    <location>
        <begin position="80"/>
        <end position="109"/>
    </location>
</feature>
<dbReference type="AlphaFoldDB" id="A0AAW1L1K7"/>
<protein>
    <recommendedName>
        <fullName evidence="5">DUF3741 domain-containing protein</fullName>
    </recommendedName>
</protein>
<dbReference type="PANTHER" id="PTHR37897">
    <property type="entry name" value="DNAK FAMILY PROTEIN"/>
    <property type="match status" value="1"/>
</dbReference>
<dbReference type="EMBL" id="JBDFQZ010000005">
    <property type="protein sequence ID" value="KAK9726324.1"/>
    <property type="molecule type" value="Genomic_DNA"/>
</dbReference>
<evidence type="ECO:0000313" key="4">
    <source>
        <dbReference type="Proteomes" id="UP001443914"/>
    </source>
</evidence>
<feature type="region of interest" description="Disordered" evidence="2">
    <location>
        <begin position="26"/>
        <end position="65"/>
    </location>
</feature>
<organism evidence="3 4">
    <name type="scientific">Saponaria officinalis</name>
    <name type="common">Common soapwort</name>
    <name type="synonym">Lychnis saponaria</name>
    <dbReference type="NCBI Taxonomy" id="3572"/>
    <lineage>
        <taxon>Eukaryota</taxon>
        <taxon>Viridiplantae</taxon>
        <taxon>Streptophyta</taxon>
        <taxon>Embryophyta</taxon>
        <taxon>Tracheophyta</taxon>
        <taxon>Spermatophyta</taxon>
        <taxon>Magnoliopsida</taxon>
        <taxon>eudicotyledons</taxon>
        <taxon>Gunneridae</taxon>
        <taxon>Pentapetalae</taxon>
        <taxon>Caryophyllales</taxon>
        <taxon>Caryophyllaceae</taxon>
        <taxon>Caryophylleae</taxon>
        <taxon>Saponaria</taxon>
    </lineage>
</organism>
<reference evidence="3" key="1">
    <citation type="submission" date="2024-03" db="EMBL/GenBank/DDBJ databases">
        <title>WGS assembly of Saponaria officinalis var. Norfolk2.</title>
        <authorList>
            <person name="Jenkins J."/>
            <person name="Shu S."/>
            <person name="Grimwood J."/>
            <person name="Barry K."/>
            <person name="Goodstein D."/>
            <person name="Schmutz J."/>
            <person name="Leebens-Mack J."/>
            <person name="Osbourn A."/>
        </authorList>
    </citation>
    <scope>NUCLEOTIDE SEQUENCE [LARGE SCALE GENOMIC DNA]</scope>
    <source>
        <strain evidence="3">JIC</strain>
    </source>
</reference>
<evidence type="ECO:0000256" key="2">
    <source>
        <dbReference type="SAM" id="MobiDB-lite"/>
    </source>
</evidence>
<name>A0AAW1L1K7_SAPOF</name>
<feature type="compositionally biased region" description="Low complexity" evidence="2">
    <location>
        <begin position="46"/>
        <end position="63"/>
    </location>
</feature>
<evidence type="ECO:0000313" key="3">
    <source>
        <dbReference type="EMBL" id="KAK9726324.1"/>
    </source>
</evidence>
<sequence length="315" mass="35358">MKDLYFFFLKNLMGVKIKRSFRSTCHDDNSTSTLDQQHSKPHQKESSSFAPSQVPSSSSYMGSEFNNAGPNVLPRKSVTLEEMILQLELEEEKAKIEKAAVKCRQKDEDRDEFRHDIPRRMSCVNNSDILRSARNALNQYPRFSLDGRDAMYRSSFHNNNVGRAIDGLKLGRILHLPQSVGGESVIWCKPGVVPKLMGLEAMPLPISRLYNNNSKNKNKQSKENLCNVIRSQNFRRRVERNEIERKQRKIVIDSKVNCRNNRKSDCGVSVGAGAGAGASGSSRGGRDGSCSNKIGVDNVYGLGGQLRWPTPYNCT</sequence>
<accession>A0AAW1L1K7</accession>
<keyword evidence="4" id="KW-1185">Reference proteome</keyword>
<evidence type="ECO:0008006" key="5">
    <source>
        <dbReference type="Google" id="ProtNLM"/>
    </source>
</evidence>
<gene>
    <name evidence="3" type="ORF">RND81_05G206000</name>
</gene>
<dbReference type="Proteomes" id="UP001443914">
    <property type="component" value="Unassembled WGS sequence"/>
</dbReference>
<evidence type="ECO:0000256" key="1">
    <source>
        <dbReference type="SAM" id="Coils"/>
    </source>
</evidence>
<dbReference type="PANTHER" id="PTHR37897:SF1">
    <property type="entry name" value="DUF3741 DOMAIN-CONTAINING PROTEIN"/>
    <property type="match status" value="1"/>
</dbReference>
<proteinExistence type="predicted"/>
<comment type="caution">
    <text evidence="3">The sequence shown here is derived from an EMBL/GenBank/DDBJ whole genome shotgun (WGS) entry which is preliminary data.</text>
</comment>